<keyword evidence="1" id="KW-1133">Transmembrane helix</keyword>
<dbReference type="Proteomes" id="UP000019322">
    <property type="component" value="Chromosome"/>
</dbReference>
<dbReference type="RefSeq" id="WP_025344847.1">
    <property type="nucleotide sequence ID" value="NZ_CP007201.1"/>
</dbReference>
<evidence type="ECO:0000313" key="2">
    <source>
        <dbReference type="EMBL" id="AHJ12977.1"/>
    </source>
</evidence>
<evidence type="ECO:0000313" key="3">
    <source>
        <dbReference type="Proteomes" id="UP000019322"/>
    </source>
</evidence>
<reference evidence="2 3" key="1">
    <citation type="journal article" date="2014" name="Environ. Microbiol.">
        <title>Insights into organohalide respiration and the versatile catabolism of Sulfurospirillum multivorans gained from comparative genomics and physiological studies.</title>
        <authorList>
            <person name="Goris T."/>
            <person name="Schubert T."/>
            <person name="Gadkari J."/>
            <person name="Wubet T."/>
            <person name="Tarkka M."/>
            <person name="Buscot F."/>
            <person name="Adrian L."/>
            <person name="Diekert G."/>
        </authorList>
    </citation>
    <scope>NUCLEOTIDE SEQUENCE [LARGE SCALE GENOMIC DNA]</scope>
    <source>
        <strain evidence="3">DM 12446 / JCM 15788 / NBRC 109480</strain>
    </source>
</reference>
<feature type="transmembrane region" description="Helical" evidence="1">
    <location>
        <begin position="45"/>
        <end position="66"/>
    </location>
</feature>
<accession>A0AA86ANG8</accession>
<gene>
    <name evidence="2" type="ORF">SMUL_1722</name>
</gene>
<keyword evidence="1" id="KW-0472">Membrane</keyword>
<name>A0AA86ANG8_SULMK</name>
<dbReference type="AlphaFoldDB" id="A0AA86ANG8"/>
<sequence length="118" mass="13958">MRHKRVQFLRHFNDFRMLSMFTIDVVGITLFVFVAFYSVLTFGGIPILLLMPSSMAVTWVVVYVYVKAKKNSSKGYLRHWLFNKGLYQLHHDEEKWPELKHADTKNYLPHGSDKFFAD</sequence>
<dbReference type="EMBL" id="CP007201">
    <property type="protein sequence ID" value="AHJ12977.1"/>
    <property type="molecule type" value="Genomic_DNA"/>
</dbReference>
<keyword evidence="1" id="KW-0812">Transmembrane</keyword>
<dbReference type="KEGG" id="smul:SMUL_1722"/>
<evidence type="ECO:0000256" key="1">
    <source>
        <dbReference type="SAM" id="Phobius"/>
    </source>
</evidence>
<feature type="transmembrane region" description="Helical" evidence="1">
    <location>
        <begin position="21"/>
        <end position="39"/>
    </location>
</feature>
<organism evidence="2 3">
    <name type="scientific">Sulfurospirillum multivorans (strain DM 12446 / JCM 15788 / NBRC 109480)</name>
    <dbReference type="NCBI Taxonomy" id="1150621"/>
    <lineage>
        <taxon>Bacteria</taxon>
        <taxon>Pseudomonadati</taxon>
        <taxon>Campylobacterota</taxon>
        <taxon>Epsilonproteobacteria</taxon>
        <taxon>Campylobacterales</taxon>
        <taxon>Sulfurospirillaceae</taxon>
        <taxon>Sulfurospirillum</taxon>
    </lineage>
</organism>
<proteinExistence type="predicted"/>
<protein>
    <submittedName>
        <fullName evidence="2">Membrane protein</fullName>
    </submittedName>
</protein>